<sequence length="267" mass="28443">MADPVVLRQTHAYARGLSLDYACGPERPRALVVYAHGGSFMTGSRDDRLARHFAGDLAGRGLAFASIDYRKGGNPLRGMPEARAAAIELAVAESQLVYPEIAARLFGPLLYRAVEDLASAVDWLCLAPEGPGLEDLPLIVMGLSAGAMAAMGYAWGLDGLDPGTKAPALALGVAAVPPQPWRITPGHPTSGAVLLARGDAIMPRAAVARLAGDMTARACDVEVAMIPYGQHNRPVRELVPTEASPEGEWKFWVQDRISRVLDRRADD</sequence>
<dbReference type="Gene3D" id="3.40.50.1820">
    <property type="entry name" value="alpha/beta hydrolase"/>
    <property type="match status" value="1"/>
</dbReference>
<evidence type="ECO:0000313" key="1">
    <source>
        <dbReference type="EMBL" id="AZL59613.1"/>
    </source>
</evidence>
<name>A0A3S8U7Q9_9RHOB</name>
<dbReference type="KEGG" id="taw:EI545_12680"/>
<dbReference type="AlphaFoldDB" id="A0A3S8U7Q9"/>
<reference evidence="1 2" key="1">
    <citation type="submission" date="2018-12" db="EMBL/GenBank/DDBJ databases">
        <title>Complete genome sequencing of Tabrizicola sp. K13M18.</title>
        <authorList>
            <person name="Bae J.-W."/>
        </authorList>
    </citation>
    <scope>NUCLEOTIDE SEQUENCE [LARGE SCALE GENOMIC DNA]</scope>
    <source>
        <strain evidence="1 2">K13M18</strain>
    </source>
</reference>
<protein>
    <recommendedName>
        <fullName evidence="3">Alpha/beta hydrolase</fullName>
    </recommendedName>
</protein>
<dbReference type="RefSeq" id="WP_125325808.1">
    <property type="nucleotide sequence ID" value="NZ_CP034328.1"/>
</dbReference>
<dbReference type="Proteomes" id="UP000282002">
    <property type="component" value="Chromosome"/>
</dbReference>
<dbReference type="InterPro" id="IPR029058">
    <property type="entry name" value="AB_hydrolase_fold"/>
</dbReference>
<evidence type="ECO:0000313" key="2">
    <source>
        <dbReference type="Proteomes" id="UP000282002"/>
    </source>
</evidence>
<accession>A0A3S8U7Q9</accession>
<dbReference type="SUPFAM" id="SSF53474">
    <property type="entry name" value="alpha/beta-Hydrolases"/>
    <property type="match status" value="1"/>
</dbReference>
<dbReference type="OrthoDB" id="7821637at2"/>
<organism evidence="1 2">
    <name type="scientific">Tabrizicola piscis</name>
    <dbReference type="NCBI Taxonomy" id="2494374"/>
    <lineage>
        <taxon>Bacteria</taxon>
        <taxon>Pseudomonadati</taxon>
        <taxon>Pseudomonadota</taxon>
        <taxon>Alphaproteobacteria</taxon>
        <taxon>Rhodobacterales</taxon>
        <taxon>Paracoccaceae</taxon>
        <taxon>Tabrizicola</taxon>
    </lineage>
</organism>
<dbReference type="EMBL" id="CP034328">
    <property type="protein sequence ID" value="AZL59613.1"/>
    <property type="molecule type" value="Genomic_DNA"/>
</dbReference>
<keyword evidence="2" id="KW-1185">Reference proteome</keyword>
<gene>
    <name evidence="1" type="ORF">EI545_12680</name>
</gene>
<proteinExistence type="predicted"/>
<evidence type="ECO:0008006" key="3">
    <source>
        <dbReference type="Google" id="ProtNLM"/>
    </source>
</evidence>